<gene>
    <name evidence="1" type="ORF">SAMN06265361_11250</name>
</gene>
<comment type="caution">
    <text evidence="1">The sequence shown here is derived from an EMBL/GenBank/DDBJ whole genome shotgun (WGS) entry which is preliminary data.</text>
</comment>
<reference evidence="1" key="1">
    <citation type="submission" date="2017-05" db="EMBL/GenBank/DDBJ databases">
        <authorList>
            <person name="Varghese N."/>
            <person name="Submissions S."/>
        </authorList>
    </citation>
    <scope>NUCLEOTIDE SEQUENCE</scope>
    <source>
        <strain evidence="1">DSM 45262</strain>
    </source>
</reference>
<dbReference type="AlphaFoldDB" id="A0AA45WS55"/>
<evidence type="ECO:0000313" key="2">
    <source>
        <dbReference type="Proteomes" id="UP001157946"/>
    </source>
</evidence>
<dbReference type="Proteomes" id="UP001157946">
    <property type="component" value="Unassembled WGS sequence"/>
</dbReference>
<sequence>MRLSFVPVCAFAAALVIILSLFPFGAVAEARVTHSLRLDANTPSVWSGWESLPAGDLRVSIHNEGPGPVTFYVFIHCDHLQCPTLVNGQVNAGERVRIDVAHPAGKYMFKLDNDSQSASRAIGVFSQ</sequence>
<dbReference type="EMBL" id="FXTU01000012">
    <property type="protein sequence ID" value="SMP34947.1"/>
    <property type="molecule type" value="Genomic_DNA"/>
</dbReference>
<accession>A0AA45WS55</accession>
<organism evidence="1 2">
    <name type="scientific">Laceyella tengchongensis</name>
    <dbReference type="NCBI Taxonomy" id="574699"/>
    <lineage>
        <taxon>Bacteria</taxon>
        <taxon>Bacillati</taxon>
        <taxon>Bacillota</taxon>
        <taxon>Bacilli</taxon>
        <taxon>Bacillales</taxon>
        <taxon>Thermoactinomycetaceae</taxon>
        <taxon>Laceyella</taxon>
    </lineage>
</organism>
<proteinExistence type="predicted"/>
<dbReference type="RefSeq" id="WP_102991365.1">
    <property type="nucleotide sequence ID" value="NZ_FXTU01000012.1"/>
</dbReference>
<protein>
    <submittedName>
        <fullName evidence="1">Uncharacterized protein</fullName>
    </submittedName>
</protein>
<evidence type="ECO:0000313" key="1">
    <source>
        <dbReference type="EMBL" id="SMP34947.1"/>
    </source>
</evidence>
<name>A0AA45WS55_9BACL</name>
<keyword evidence="2" id="KW-1185">Reference proteome</keyword>